<proteinExistence type="predicted"/>
<dbReference type="PATRIC" id="fig|162209.4.peg.1552"/>
<feature type="domain" description="Creatinase N-terminal" evidence="2">
    <location>
        <begin position="8"/>
        <end position="136"/>
    </location>
</feature>
<dbReference type="PANTHER" id="PTHR46112">
    <property type="entry name" value="AMINOPEPTIDASE"/>
    <property type="match status" value="1"/>
</dbReference>
<dbReference type="Pfam" id="PF01321">
    <property type="entry name" value="Creatinase_N"/>
    <property type="match status" value="1"/>
</dbReference>
<dbReference type="SUPFAM" id="SSF55920">
    <property type="entry name" value="Creatinase/aminopeptidase"/>
    <property type="match status" value="1"/>
</dbReference>
<name>A0A0U2M3A9_9BACL</name>
<evidence type="ECO:0000259" key="1">
    <source>
        <dbReference type="Pfam" id="PF00557"/>
    </source>
</evidence>
<dbReference type="Pfam" id="PF00557">
    <property type="entry name" value="Peptidase_M24"/>
    <property type="match status" value="1"/>
</dbReference>
<dbReference type="EMBL" id="CP013652">
    <property type="protein sequence ID" value="ALS21840.1"/>
    <property type="molecule type" value="Genomic_DNA"/>
</dbReference>
<evidence type="ECO:0000259" key="2">
    <source>
        <dbReference type="Pfam" id="PF01321"/>
    </source>
</evidence>
<dbReference type="InterPro" id="IPR000587">
    <property type="entry name" value="Creatinase_N"/>
</dbReference>
<reference evidence="4" key="1">
    <citation type="submission" date="2015-12" db="EMBL/GenBank/DDBJ databases">
        <title>Complete genome sequences of two moderately thermophilic Paenibacillus species.</title>
        <authorList>
            <person name="Butler R.III."/>
            <person name="Wang J."/>
            <person name="Stark B.C."/>
            <person name="Pombert J.-F."/>
        </authorList>
    </citation>
    <scope>NUCLEOTIDE SEQUENCE [LARGE SCALE GENOMIC DNA]</scope>
    <source>
        <strain evidence="4">32O-Y</strain>
    </source>
</reference>
<dbReference type="InterPro" id="IPR029149">
    <property type="entry name" value="Creatin/AminoP/Spt16_N"/>
</dbReference>
<dbReference type="RefSeq" id="WP_335338482.1">
    <property type="nucleotide sequence ID" value="NZ_CP013652.1"/>
</dbReference>
<dbReference type="InterPro" id="IPR050659">
    <property type="entry name" value="Peptidase_M24B"/>
</dbReference>
<dbReference type="STRING" id="162209.IJ22_14640"/>
<dbReference type="Proteomes" id="UP000061660">
    <property type="component" value="Chromosome"/>
</dbReference>
<feature type="domain" description="Peptidase M24" evidence="1">
    <location>
        <begin position="144"/>
        <end position="378"/>
    </location>
</feature>
<protein>
    <submittedName>
        <fullName evidence="3">Peptidase M24</fullName>
    </submittedName>
</protein>
<dbReference type="InterPro" id="IPR000994">
    <property type="entry name" value="Pept_M24"/>
</dbReference>
<dbReference type="Gene3D" id="3.40.350.10">
    <property type="entry name" value="Creatinase/prolidase N-terminal domain"/>
    <property type="match status" value="1"/>
</dbReference>
<dbReference type="KEGG" id="pnp:IJ22_14640"/>
<keyword evidence="4" id="KW-1185">Reference proteome</keyword>
<dbReference type="InterPro" id="IPR036005">
    <property type="entry name" value="Creatinase/aminopeptidase-like"/>
</dbReference>
<dbReference type="CDD" id="cd01066">
    <property type="entry name" value="APP_MetAP"/>
    <property type="match status" value="1"/>
</dbReference>
<gene>
    <name evidence="3" type="ORF">IJ22_14640</name>
</gene>
<dbReference type="AlphaFoldDB" id="A0A0U2M3A9"/>
<dbReference type="SUPFAM" id="SSF53092">
    <property type="entry name" value="Creatinase/prolidase N-terminal domain"/>
    <property type="match status" value="1"/>
</dbReference>
<evidence type="ECO:0000313" key="4">
    <source>
        <dbReference type="Proteomes" id="UP000061660"/>
    </source>
</evidence>
<accession>A0A0U2M3A9</accession>
<evidence type="ECO:0000313" key="3">
    <source>
        <dbReference type="EMBL" id="ALS21840.1"/>
    </source>
</evidence>
<dbReference type="Gene3D" id="3.90.230.10">
    <property type="entry name" value="Creatinase/methionine aminopeptidase superfamily"/>
    <property type="match status" value="1"/>
</dbReference>
<organism evidence="3 4">
    <name type="scientific">Paenibacillus naphthalenovorans</name>
    <dbReference type="NCBI Taxonomy" id="162209"/>
    <lineage>
        <taxon>Bacteria</taxon>
        <taxon>Bacillati</taxon>
        <taxon>Bacillota</taxon>
        <taxon>Bacilli</taxon>
        <taxon>Bacillales</taxon>
        <taxon>Paenibacillaceae</taxon>
        <taxon>Paenibacillus</taxon>
    </lineage>
</organism>
<reference evidence="3 4" key="2">
    <citation type="journal article" date="2016" name="Genome Announc.">
        <title>Complete Genome Sequences of Two Interactive Moderate Thermophiles, Paenibacillus napthalenovorans 32O-Y and Paenibacillus sp. 32O-W.</title>
        <authorList>
            <person name="Butler R.R.III."/>
            <person name="Wang J."/>
            <person name="Stark B.C."/>
            <person name="Pombert J.F."/>
        </authorList>
    </citation>
    <scope>NUCLEOTIDE SEQUENCE [LARGE SCALE GENOMIC DNA]</scope>
    <source>
        <strain evidence="3 4">32O-Y</strain>
    </source>
</reference>
<dbReference type="PANTHER" id="PTHR46112:SF2">
    <property type="entry name" value="XAA-PRO AMINOPEPTIDASE P-RELATED"/>
    <property type="match status" value="1"/>
</dbReference>
<sequence>MMDELLNRQQRLQQLMKQRGVDAFVITHNVGLYYFAGSMQTGYLLIPSEGEATFFVRKSVSRARSEYAGRVEPLESLTELQSRLEQERPDLYRGKELVFATEFDVLPVSYYQRLQKALPGVRWVDGTMLTRETRMIKTPYEIRKIKESAMVLHTALERSLSYIHVGMSELEMISRIEHDMRQLGHIGLMRMRAYNQQNSSGIIVSGASAAFPTSFDGPAGGEGLSAAFPFGASRRTFEKNVPILIDVGCCIDGYHIDQSRTIVFGELPDDLQYAYDAAERIAKQTETNMRAGTVCERLYLDAVTMAEAEGLVDHFMGFKADRAKFLGHGIGLELDEFPVLAEKFTYPLQPGMVIAVEPKFTFPGRGVVGTEDTYLITETGCERISMTPPGLIRM</sequence>